<organism evidence="19 20">
    <name type="scientific">Infirmifilum uzonense</name>
    <dbReference type="NCBI Taxonomy" id="1550241"/>
    <lineage>
        <taxon>Archaea</taxon>
        <taxon>Thermoproteota</taxon>
        <taxon>Thermoprotei</taxon>
        <taxon>Thermofilales</taxon>
        <taxon>Thermofilaceae</taxon>
        <taxon>Infirmifilum</taxon>
    </lineage>
</organism>
<dbReference type="InterPro" id="IPR027417">
    <property type="entry name" value="P-loop_NTPase"/>
</dbReference>
<gene>
    <name evidence="19" type="ORF">MA03_04160</name>
</gene>
<dbReference type="HOGENOM" id="CLU_013350_3_0_2"/>
<evidence type="ECO:0000256" key="5">
    <source>
        <dbReference type="ARBA" id="ARBA00022519"/>
    </source>
</evidence>
<dbReference type="InterPro" id="IPR030389">
    <property type="entry name" value="G_FEOB_dom"/>
</dbReference>
<proteinExistence type="predicted"/>
<dbReference type="STRING" id="1550241.MA03_04160"/>
<feature type="transmembrane region" description="Helical" evidence="17">
    <location>
        <begin position="342"/>
        <end position="364"/>
    </location>
</feature>
<dbReference type="OrthoDB" id="85305at2157"/>
<keyword evidence="10" id="KW-0406">Ion transport</keyword>
<evidence type="ECO:0000256" key="2">
    <source>
        <dbReference type="ARBA" id="ARBA00022448"/>
    </source>
</evidence>
<dbReference type="GO" id="GO:0005525">
    <property type="term" value="F:GTP binding"/>
    <property type="evidence" value="ECO:0007669"/>
    <property type="project" value="UniProtKB-KW"/>
</dbReference>
<dbReference type="RefSeq" id="WP_052884070.1">
    <property type="nucleotide sequence ID" value="NZ_CP009961.1"/>
</dbReference>
<evidence type="ECO:0000256" key="14">
    <source>
        <dbReference type="NCBIfam" id="TIGR00437"/>
    </source>
</evidence>
<feature type="transmembrane region" description="Helical" evidence="17">
    <location>
        <begin position="515"/>
        <end position="535"/>
    </location>
</feature>
<sequence>MGWIAVTIRVALIGNPNVGKSLIFNNLTGGRVHVGNWPGKTVEKKEGRCRHRGEDIQIVDLPGVYSLTAQTIDEMIARDYIVKEKPDVVVDIVDASNLERNLYLTLQLLELEANVVVALNKYDLAKSLGFQIDVEGLSKMLGVRVIPTIATTKEGMQELLDAILEASKQRRRGSTLRYNERVEKIISRMEQLIQEDKLLAEAYPTRWLAIKVLESDEEVLKEIEKSSQKERILALKESLQKELGGDASVVLAEARYEFISGVLGKTVRGAKPLTVTDLLDKALLDKYAGIPVFLSSMWLLFRFTFDVSAPLTSLIEMFFGWLGTLASASIPNEQLAGFVVNGLLGGVGAVLTFIPPIFFLFFGLSLLEDSGYLARAAFVMDRIMYRLGLHGKSFIPLLLGFGCNVPAVMATRIIESDEDRIITILVNPLMSCSARLPVYILISSAVLGSYAAIGVYSMYLLGIALALIMALLFRRTILKGKPSPFILELPHYARPTLRNTALHMWERGSLFLKKAGTIITLTMIVVWFLSSYPWGSHLEESYVGMLGRTLEPLFRPLGFDWRAVVALFFGFLAKEVVVGTFGLLLGAEATGLPEALRSQGIFTPLTGFAFMAFTLIYMPCVATIAAIYRETNSLKWTLFAIVYSMILAYVVAFAIIIVGHLLGFA</sequence>
<dbReference type="Proteomes" id="UP000067434">
    <property type="component" value="Chromosome"/>
</dbReference>
<keyword evidence="16" id="KW-0479">Metal-binding</keyword>
<evidence type="ECO:0000256" key="10">
    <source>
        <dbReference type="ARBA" id="ARBA00023065"/>
    </source>
</evidence>
<dbReference type="AlphaFoldDB" id="A0A0F7CL19"/>
<keyword evidence="20" id="KW-1185">Reference proteome</keyword>
<evidence type="ECO:0000256" key="7">
    <source>
        <dbReference type="ARBA" id="ARBA00022741"/>
    </source>
</evidence>
<evidence type="ECO:0000256" key="15">
    <source>
        <dbReference type="PIRSR" id="PIRSR603373-1"/>
    </source>
</evidence>
<name>A0A0F7CL19_9CREN</name>
<protein>
    <recommendedName>
        <fullName evidence="13 14">Ferrous iron transport protein B</fullName>
    </recommendedName>
</protein>
<dbReference type="PANTHER" id="PTHR43185">
    <property type="entry name" value="FERROUS IRON TRANSPORT PROTEIN B"/>
    <property type="match status" value="1"/>
</dbReference>
<dbReference type="EMBL" id="CP009961">
    <property type="protein sequence ID" value="AKG38641.1"/>
    <property type="molecule type" value="Genomic_DNA"/>
</dbReference>
<dbReference type="KEGG" id="thf:MA03_04160"/>
<dbReference type="PRINTS" id="PR00326">
    <property type="entry name" value="GTP1OBG"/>
</dbReference>
<comment type="subcellular location">
    <subcellularLocation>
        <location evidence="1">Cell inner membrane</location>
        <topology evidence="1">Multi-pass membrane protein</topology>
    </subcellularLocation>
</comment>
<feature type="binding site" evidence="15">
    <location>
        <begin position="60"/>
        <end position="63"/>
    </location>
    <ligand>
        <name>GTP</name>
        <dbReference type="ChEBI" id="CHEBI:37565"/>
        <label>1</label>
    </ligand>
</feature>
<evidence type="ECO:0000256" key="9">
    <source>
        <dbReference type="ARBA" id="ARBA00023004"/>
    </source>
</evidence>
<keyword evidence="5" id="KW-0997">Cell inner membrane</keyword>
<dbReference type="FunFam" id="3.40.50.300:FF:000426">
    <property type="entry name" value="Ferrous iron transport protein B"/>
    <property type="match status" value="1"/>
</dbReference>
<dbReference type="Pfam" id="PF17910">
    <property type="entry name" value="FeoB_Cyto"/>
    <property type="match status" value="1"/>
</dbReference>
<dbReference type="GO" id="GO:0046872">
    <property type="term" value="F:metal ion binding"/>
    <property type="evidence" value="ECO:0007669"/>
    <property type="project" value="UniProtKB-KW"/>
</dbReference>
<reference evidence="19 20" key="1">
    <citation type="journal article" date="2015" name="Stand. Genomic Sci.">
        <title>Complete genome sequence of and proposal of Thermofilum uzonense sp. nov. a novel hyperthermophilic crenarchaeon and emended description of the genus Thermofilum.</title>
        <authorList>
            <person name="Toshchakov S.V."/>
            <person name="Korzhenkov A.A."/>
            <person name="Samarov N.I."/>
            <person name="Mazunin I.O."/>
            <person name="Mozhey O.I."/>
            <person name="Shmyr I.S."/>
            <person name="Derbikova K.S."/>
            <person name="Taranov E.A."/>
            <person name="Dominova I.N."/>
            <person name="Bonch-Osmolovskaya E.A."/>
            <person name="Patrushev M.V."/>
            <person name="Podosokorskaya O.A."/>
            <person name="Kublanov I.V."/>
        </authorList>
    </citation>
    <scope>NUCLEOTIDE SEQUENCE [LARGE SCALE GENOMIC DNA]</scope>
    <source>
        <strain evidence="19 20">1807-2</strain>
    </source>
</reference>
<keyword evidence="2" id="KW-0813">Transport</keyword>
<feature type="binding site" evidence="16">
    <location>
        <position position="29"/>
    </location>
    <ligand>
        <name>Mg(2+)</name>
        <dbReference type="ChEBI" id="CHEBI:18420"/>
        <label>2</label>
    </ligand>
</feature>
<dbReference type="PROSITE" id="PS51711">
    <property type="entry name" value="G_FEOB"/>
    <property type="match status" value="1"/>
</dbReference>
<dbReference type="PATRIC" id="fig|1550241.5.peg.885"/>
<evidence type="ECO:0000256" key="11">
    <source>
        <dbReference type="ARBA" id="ARBA00023134"/>
    </source>
</evidence>
<dbReference type="InterPro" id="IPR011640">
    <property type="entry name" value="Fe2_transport_prot_B_C"/>
</dbReference>
<dbReference type="GeneID" id="25401397"/>
<dbReference type="Gene3D" id="3.40.50.300">
    <property type="entry name" value="P-loop containing nucleotide triphosphate hydrolases"/>
    <property type="match status" value="1"/>
</dbReference>
<evidence type="ECO:0000313" key="20">
    <source>
        <dbReference type="Proteomes" id="UP000067434"/>
    </source>
</evidence>
<keyword evidence="12 17" id="KW-0472">Membrane</keyword>
<evidence type="ECO:0000256" key="8">
    <source>
        <dbReference type="ARBA" id="ARBA00022989"/>
    </source>
</evidence>
<dbReference type="Pfam" id="PF02421">
    <property type="entry name" value="FeoB_N"/>
    <property type="match status" value="1"/>
</dbReference>
<evidence type="ECO:0000256" key="6">
    <source>
        <dbReference type="ARBA" id="ARBA00022692"/>
    </source>
</evidence>
<evidence type="ECO:0000256" key="3">
    <source>
        <dbReference type="ARBA" id="ARBA00022475"/>
    </source>
</evidence>
<keyword evidence="8 17" id="KW-1133">Transmembrane helix</keyword>
<feature type="binding site" evidence="15">
    <location>
        <begin position="39"/>
        <end position="43"/>
    </location>
    <ligand>
        <name>GTP</name>
        <dbReference type="ChEBI" id="CHEBI:37565"/>
        <label>1</label>
    </ligand>
</feature>
<dbReference type="GO" id="GO:0005886">
    <property type="term" value="C:plasma membrane"/>
    <property type="evidence" value="ECO:0007669"/>
    <property type="project" value="UniProtKB-SubCell"/>
</dbReference>
<feature type="domain" description="FeoB-type G" evidence="18">
    <location>
        <begin position="7"/>
        <end position="169"/>
    </location>
</feature>
<evidence type="ECO:0000256" key="1">
    <source>
        <dbReference type="ARBA" id="ARBA00004429"/>
    </source>
</evidence>
<feature type="transmembrane region" description="Helical" evidence="17">
    <location>
        <begin position="608"/>
        <end position="628"/>
    </location>
</feature>
<keyword evidence="4" id="KW-0410">Iron transport</keyword>
<dbReference type="InterPro" id="IPR050860">
    <property type="entry name" value="FeoB_GTPase"/>
</dbReference>
<dbReference type="Pfam" id="PF07664">
    <property type="entry name" value="FeoB_C"/>
    <property type="match status" value="1"/>
</dbReference>
<feature type="transmembrane region" description="Helical" evidence="17">
    <location>
        <begin position="394"/>
        <end position="414"/>
    </location>
</feature>
<dbReference type="CDD" id="cd01879">
    <property type="entry name" value="FeoB"/>
    <property type="match status" value="1"/>
</dbReference>
<keyword evidence="7 15" id="KW-0547">Nucleotide-binding</keyword>
<dbReference type="NCBIfam" id="TIGR00437">
    <property type="entry name" value="feoB"/>
    <property type="match status" value="1"/>
</dbReference>
<keyword evidence="3" id="KW-1003">Cell membrane</keyword>
<dbReference type="Pfam" id="PF07670">
    <property type="entry name" value="Gate"/>
    <property type="match status" value="2"/>
</dbReference>
<dbReference type="PANTHER" id="PTHR43185:SF1">
    <property type="entry name" value="FE(2+) TRANSPORTER FEOB"/>
    <property type="match status" value="1"/>
</dbReference>
<evidence type="ECO:0000256" key="12">
    <source>
        <dbReference type="ARBA" id="ARBA00023136"/>
    </source>
</evidence>
<dbReference type="InterPro" id="IPR041069">
    <property type="entry name" value="FeoB_Cyto"/>
</dbReference>
<evidence type="ECO:0000313" key="19">
    <source>
        <dbReference type="EMBL" id="AKG38641.1"/>
    </source>
</evidence>
<evidence type="ECO:0000256" key="16">
    <source>
        <dbReference type="PIRSR" id="PIRSR603373-2"/>
    </source>
</evidence>
<keyword evidence="6 17" id="KW-0812">Transmembrane</keyword>
<dbReference type="SUPFAM" id="SSF52540">
    <property type="entry name" value="P-loop containing nucleoside triphosphate hydrolases"/>
    <property type="match status" value="1"/>
</dbReference>
<feature type="binding site" evidence="15">
    <location>
        <begin position="14"/>
        <end position="21"/>
    </location>
    <ligand>
        <name>GTP</name>
        <dbReference type="ChEBI" id="CHEBI:37565"/>
        <label>1</label>
    </ligand>
</feature>
<keyword evidence="16" id="KW-0460">Magnesium</keyword>
<dbReference type="InterPro" id="IPR006073">
    <property type="entry name" value="GTP-bd"/>
</dbReference>
<accession>A0A0F7CL19</accession>
<evidence type="ECO:0000256" key="13">
    <source>
        <dbReference type="ARBA" id="ARBA00031200"/>
    </source>
</evidence>
<dbReference type="Gene3D" id="1.10.287.1770">
    <property type="match status" value="1"/>
</dbReference>
<feature type="transmembrane region" description="Helical" evidence="17">
    <location>
        <begin position="640"/>
        <end position="664"/>
    </location>
</feature>
<keyword evidence="9" id="KW-0408">Iron</keyword>
<evidence type="ECO:0000256" key="4">
    <source>
        <dbReference type="ARBA" id="ARBA00022496"/>
    </source>
</evidence>
<feature type="binding site" evidence="16">
    <location>
        <position position="25"/>
    </location>
    <ligand>
        <name>Mg(2+)</name>
        <dbReference type="ChEBI" id="CHEBI:18420"/>
        <label>2</label>
    </ligand>
</feature>
<feature type="transmembrane region" description="Helical" evidence="17">
    <location>
        <begin position="563"/>
        <end position="587"/>
    </location>
</feature>
<feature type="binding site" evidence="15">
    <location>
        <begin position="120"/>
        <end position="123"/>
    </location>
    <ligand>
        <name>GTP</name>
        <dbReference type="ChEBI" id="CHEBI:37565"/>
        <label>1</label>
    </ligand>
</feature>
<dbReference type="InterPro" id="IPR011642">
    <property type="entry name" value="Gate_dom"/>
</dbReference>
<feature type="transmembrane region" description="Helical" evidence="17">
    <location>
        <begin position="448"/>
        <end position="473"/>
    </location>
</feature>
<evidence type="ECO:0000259" key="18">
    <source>
        <dbReference type="PROSITE" id="PS51711"/>
    </source>
</evidence>
<evidence type="ECO:0000256" key="17">
    <source>
        <dbReference type="SAM" id="Phobius"/>
    </source>
</evidence>
<dbReference type="InterPro" id="IPR003373">
    <property type="entry name" value="Fe2_transport_prot-B"/>
</dbReference>
<keyword evidence="11 15" id="KW-0342">GTP-binding</keyword>
<dbReference type="GO" id="GO:0015093">
    <property type="term" value="F:ferrous iron transmembrane transporter activity"/>
    <property type="evidence" value="ECO:0007669"/>
    <property type="project" value="UniProtKB-UniRule"/>
</dbReference>
<feature type="binding site" evidence="16">
    <location>
        <position position="28"/>
    </location>
    <ligand>
        <name>Mg(2+)</name>
        <dbReference type="ChEBI" id="CHEBI:18420"/>
        <label>2</label>
    </ligand>
</feature>